<dbReference type="Proteomes" id="UP000028123">
    <property type="component" value="Unassembled WGS sequence"/>
</dbReference>
<dbReference type="InterPro" id="IPR050832">
    <property type="entry name" value="Bact_Acetyltransf"/>
</dbReference>
<dbReference type="CDD" id="cd04301">
    <property type="entry name" value="NAT_SF"/>
    <property type="match status" value="1"/>
</dbReference>
<dbReference type="GO" id="GO:0016747">
    <property type="term" value="F:acyltransferase activity, transferring groups other than amino-acyl groups"/>
    <property type="evidence" value="ECO:0007669"/>
    <property type="project" value="InterPro"/>
</dbReference>
<dbReference type="PROSITE" id="PS51186">
    <property type="entry name" value="GNAT"/>
    <property type="match status" value="1"/>
</dbReference>
<keyword evidence="2" id="KW-0012">Acyltransferase</keyword>
<dbReference type="InterPro" id="IPR000182">
    <property type="entry name" value="GNAT_dom"/>
</dbReference>
<dbReference type="AlphaFoldDB" id="A0A081NY81"/>
<feature type="domain" description="N-acetyltransferase" evidence="3">
    <location>
        <begin position="7"/>
        <end position="169"/>
    </location>
</feature>
<dbReference type="OrthoDB" id="9803233at2"/>
<dbReference type="Pfam" id="PF00583">
    <property type="entry name" value="Acetyltransf_1"/>
    <property type="match status" value="1"/>
</dbReference>
<keyword evidence="1 4" id="KW-0808">Transferase</keyword>
<evidence type="ECO:0000256" key="2">
    <source>
        <dbReference type="ARBA" id="ARBA00023315"/>
    </source>
</evidence>
<dbReference type="SUPFAM" id="SSF55729">
    <property type="entry name" value="Acyl-CoA N-acyltransferases (Nat)"/>
    <property type="match status" value="1"/>
</dbReference>
<organism evidence="4 5">
    <name type="scientific">Paenibacillus tyrfis</name>
    <dbReference type="NCBI Taxonomy" id="1501230"/>
    <lineage>
        <taxon>Bacteria</taxon>
        <taxon>Bacillati</taxon>
        <taxon>Bacillota</taxon>
        <taxon>Bacilli</taxon>
        <taxon>Bacillales</taxon>
        <taxon>Paenibacillaceae</taxon>
        <taxon>Paenibacillus</taxon>
    </lineage>
</organism>
<protein>
    <submittedName>
        <fullName evidence="4">GCN5 family acetyltransferase</fullName>
    </submittedName>
</protein>
<dbReference type="PANTHER" id="PTHR43877:SF2">
    <property type="entry name" value="AMINOALKYLPHOSPHONATE N-ACETYLTRANSFERASE-RELATED"/>
    <property type="match status" value="1"/>
</dbReference>
<keyword evidence="5" id="KW-1185">Reference proteome</keyword>
<accession>A0A081NY81</accession>
<dbReference type="eggNOG" id="COG0456">
    <property type="taxonomic scope" value="Bacteria"/>
</dbReference>
<dbReference type="InterPro" id="IPR016181">
    <property type="entry name" value="Acyl_CoA_acyltransferase"/>
</dbReference>
<dbReference type="PANTHER" id="PTHR43877">
    <property type="entry name" value="AMINOALKYLPHOSPHONATE N-ACETYLTRANSFERASE-RELATED-RELATED"/>
    <property type="match status" value="1"/>
</dbReference>
<name>A0A081NY81_9BACL</name>
<gene>
    <name evidence="4" type="ORF">ET33_16340</name>
</gene>
<dbReference type="EMBL" id="JNVM01000022">
    <property type="protein sequence ID" value="KEQ23404.1"/>
    <property type="molecule type" value="Genomic_DNA"/>
</dbReference>
<sequence>MGKSDEIRIRDATELDREAILAVMLEAYEQYRTVLPPARWEPYRESIRTSVDGDSPAARLVAELAGKVVGSVQLFLSSEAAYGMPELGIQSPIIRFLSVSPAVRGRGVATLLIQESARRSLALGAATLHLHTSDMMESAVRLYERLGFERAFDKDMRNGHTLVKSYRIHLKEAALL</sequence>
<dbReference type="RefSeq" id="WP_036688539.1">
    <property type="nucleotide sequence ID" value="NZ_FYEP01000041.1"/>
</dbReference>
<dbReference type="Gene3D" id="3.40.630.30">
    <property type="match status" value="1"/>
</dbReference>
<evidence type="ECO:0000313" key="5">
    <source>
        <dbReference type="Proteomes" id="UP000028123"/>
    </source>
</evidence>
<proteinExistence type="predicted"/>
<evidence type="ECO:0000259" key="3">
    <source>
        <dbReference type="PROSITE" id="PS51186"/>
    </source>
</evidence>
<evidence type="ECO:0000313" key="4">
    <source>
        <dbReference type="EMBL" id="KEQ23404.1"/>
    </source>
</evidence>
<evidence type="ECO:0000256" key="1">
    <source>
        <dbReference type="ARBA" id="ARBA00022679"/>
    </source>
</evidence>
<reference evidence="4 5" key="1">
    <citation type="submission" date="2014-06" db="EMBL/GenBank/DDBJ databases">
        <title>Draft genome sequence of Paenibacillus sp. MSt1.</title>
        <authorList>
            <person name="Aw Y.K."/>
            <person name="Ong K.S."/>
            <person name="Gan H.M."/>
            <person name="Lee S.M."/>
        </authorList>
    </citation>
    <scope>NUCLEOTIDE SEQUENCE [LARGE SCALE GENOMIC DNA]</scope>
    <source>
        <strain evidence="4 5">MSt1</strain>
    </source>
</reference>
<comment type="caution">
    <text evidence="4">The sequence shown here is derived from an EMBL/GenBank/DDBJ whole genome shotgun (WGS) entry which is preliminary data.</text>
</comment>